<keyword evidence="1" id="KW-0732">Signal</keyword>
<sequence>MKKITILLFLVSSFVYSQNTDVKIFIEKTETVNFDQYDLIKKVNQYYPDIFVSRNVTNYISNNLKVQQILFSQLIYELPSDCEYYTVKISDNTNTSLYYNYKLKDGTYIYGDVRLFNGGAIRTLFKVKDNERVSRYYVNGILKTQ</sequence>
<keyword evidence="3" id="KW-1185">Reference proteome</keyword>
<dbReference type="Proteomes" id="UP001273350">
    <property type="component" value="Unassembled WGS sequence"/>
</dbReference>
<evidence type="ECO:0000313" key="2">
    <source>
        <dbReference type="EMBL" id="MDX6189123.1"/>
    </source>
</evidence>
<evidence type="ECO:0000313" key="3">
    <source>
        <dbReference type="Proteomes" id="UP001273350"/>
    </source>
</evidence>
<dbReference type="EMBL" id="JAWXVI010000004">
    <property type="protein sequence ID" value="MDX6189123.1"/>
    <property type="molecule type" value="Genomic_DNA"/>
</dbReference>
<evidence type="ECO:0008006" key="4">
    <source>
        <dbReference type="Google" id="ProtNLM"/>
    </source>
</evidence>
<evidence type="ECO:0000256" key="1">
    <source>
        <dbReference type="SAM" id="SignalP"/>
    </source>
</evidence>
<feature type="signal peptide" evidence="1">
    <location>
        <begin position="1"/>
        <end position="17"/>
    </location>
</feature>
<protein>
    <recommendedName>
        <fullName evidence="4">DUF4783 domain-containing protein</fullName>
    </recommendedName>
</protein>
<proteinExistence type="predicted"/>
<feature type="chain" id="PRO_5046393551" description="DUF4783 domain-containing protein" evidence="1">
    <location>
        <begin position="18"/>
        <end position="145"/>
    </location>
</feature>
<reference evidence="2 3" key="1">
    <citation type="submission" date="2023-11" db="EMBL/GenBank/DDBJ databases">
        <title>Unpublished Manusciprt.</title>
        <authorList>
            <person name="Saticioglu I.B."/>
            <person name="Ay H."/>
            <person name="Ajmi N."/>
            <person name="Altun S."/>
            <person name="Duman M."/>
        </authorList>
    </citation>
    <scope>NUCLEOTIDE SEQUENCE [LARGE SCALE GENOMIC DNA]</scope>
    <source>
        <strain evidence="2 3">Fl-318</strain>
    </source>
</reference>
<comment type="caution">
    <text evidence="2">The sequence shown here is derived from an EMBL/GenBank/DDBJ whole genome shotgun (WGS) entry which is preliminary data.</text>
</comment>
<gene>
    <name evidence="2" type="ORF">SGQ83_07185</name>
</gene>
<accession>A0ABU4RAU9</accession>
<dbReference type="RefSeq" id="WP_230001887.1">
    <property type="nucleotide sequence ID" value="NZ_CP087134.1"/>
</dbReference>
<name>A0ABU4RAU9_9FLAO</name>
<organism evidence="2 3">
    <name type="scientific">Flavobacterium cupriresistens</name>
    <dbReference type="NCBI Taxonomy" id="2893885"/>
    <lineage>
        <taxon>Bacteria</taxon>
        <taxon>Pseudomonadati</taxon>
        <taxon>Bacteroidota</taxon>
        <taxon>Flavobacteriia</taxon>
        <taxon>Flavobacteriales</taxon>
        <taxon>Flavobacteriaceae</taxon>
        <taxon>Flavobacterium</taxon>
    </lineage>
</organism>